<dbReference type="FunFam" id="3.30.565.10:FF:000023">
    <property type="entry name" value="PAS domain-containing sensor histidine kinase"/>
    <property type="match status" value="1"/>
</dbReference>
<keyword evidence="4" id="KW-1003">Cell membrane</keyword>
<dbReference type="GO" id="GO:0016036">
    <property type="term" value="P:cellular response to phosphate starvation"/>
    <property type="evidence" value="ECO:0007669"/>
    <property type="project" value="TreeGrafter"/>
</dbReference>
<dbReference type="AlphaFoldDB" id="A0A084SI19"/>
<evidence type="ECO:0000259" key="13">
    <source>
        <dbReference type="PROSITE" id="PS50109"/>
    </source>
</evidence>
<dbReference type="InterPro" id="IPR003661">
    <property type="entry name" value="HisK_dim/P_dom"/>
</dbReference>
<evidence type="ECO:0000256" key="3">
    <source>
        <dbReference type="ARBA" id="ARBA00012438"/>
    </source>
</evidence>
<dbReference type="PRINTS" id="PR00344">
    <property type="entry name" value="BCTRLSENSOR"/>
</dbReference>
<dbReference type="GO" id="GO:0005886">
    <property type="term" value="C:plasma membrane"/>
    <property type="evidence" value="ECO:0007669"/>
    <property type="project" value="UniProtKB-SubCell"/>
</dbReference>
<dbReference type="Gene3D" id="1.10.287.130">
    <property type="match status" value="1"/>
</dbReference>
<dbReference type="SUPFAM" id="SSF55785">
    <property type="entry name" value="PYP-like sensor domain (PAS domain)"/>
    <property type="match status" value="1"/>
</dbReference>
<evidence type="ECO:0000256" key="2">
    <source>
        <dbReference type="ARBA" id="ARBA00004236"/>
    </source>
</evidence>
<dbReference type="SMART" id="SM00091">
    <property type="entry name" value="PAS"/>
    <property type="match status" value="1"/>
</dbReference>
<evidence type="ECO:0000256" key="11">
    <source>
        <dbReference type="ARBA" id="ARBA00023136"/>
    </source>
</evidence>
<dbReference type="RefSeq" id="WP_043409855.1">
    <property type="nucleotide sequence ID" value="NZ_JPMI01000303.1"/>
</dbReference>
<comment type="subcellular location">
    <subcellularLocation>
        <location evidence="2">Cell membrane</location>
    </subcellularLocation>
</comment>
<keyword evidence="7" id="KW-0547">Nucleotide-binding</keyword>
<evidence type="ECO:0000256" key="9">
    <source>
        <dbReference type="ARBA" id="ARBA00022840"/>
    </source>
</evidence>
<dbReference type="SMART" id="SM00387">
    <property type="entry name" value="HATPase_c"/>
    <property type="match status" value="1"/>
</dbReference>
<dbReference type="InterPro" id="IPR036890">
    <property type="entry name" value="HATPase_C_sf"/>
</dbReference>
<organism evidence="14 15">
    <name type="scientific">Archangium violaceum Cb vi76</name>
    <dbReference type="NCBI Taxonomy" id="1406225"/>
    <lineage>
        <taxon>Bacteria</taxon>
        <taxon>Pseudomonadati</taxon>
        <taxon>Myxococcota</taxon>
        <taxon>Myxococcia</taxon>
        <taxon>Myxococcales</taxon>
        <taxon>Cystobacterineae</taxon>
        <taxon>Archangiaceae</taxon>
        <taxon>Archangium</taxon>
    </lineage>
</organism>
<keyword evidence="11 12" id="KW-0472">Membrane</keyword>
<evidence type="ECO:0000256" key="1">
    <source>
        <dbReference type="ARBA" id="ARBA00000085"/>
    </source>
</evidence>
<keyword evidence="12" id="KW-0812">Transmembrane</keyword>
<dbReference type="PANTHER" id="PTHR45453:SF1">
    <property type="entry name" value="PHOSPHATE REGULON SENSOR PROTEIN PHOR"/>
    <property type="match status" value="1"/>
</dbReference>
<evidence type="ECO:0000256" key="6">
    <source>
        <dbReference type="ARBA" id="ARBA00022679"/>
    </source>
</evidence>
<comment type="caution">
    <text evidence="14">The sequence shown here is derived from an EMBL/GenBank/DDBJ whole genome shotgun (WGS) entry which is preliminary data.</text>
</comment>
<dbReference type="InterPro" id="IPR035965">
    <property type="entry name" value="PAS-like_dom_sf"/>
</dbReference>
<dbReference type="GO" id="GO:0004721">
    <property type="term" value="F:phosphoprotein phosphatase activity"/>
    <property type="evidence" value="ECO:0007669"/>
    <property type="project" value="TreeGrafter"/>
</dbReference>
<keyword evidence="8 14" id="KW-0418">Kinase</keyword>
<dbReference type="GO" id="GO:0000155">
    <property type="term" value="F:phosphorelay sensor kinase activity"/>
    <property type="evidence" value="ECO:0007669"/>
    <property type="project" value="InterPro"/>
</dbReference>
<evidence type="ECO:0000313" key="14">
    <source>
        <dbReference type="EMBL" id="KFA88104.1"/>
    </source>
</evidence>
<evidence type="ECO:0000256" key="8">
    <source>
        <dbReference type="ARBA" id="ARBA00022777"/>
    </source>
</evidence>
<dbReference type="FunFam" id="1.10.287.130:FF:000008">
    <property type="entry name" value="Two-component sensor histidine kinase"/>
    <property type="match status" value="1"/>
</dbReference>
<dbReference type="InterPro" id="IPR005467">
    <property type="entry name" value="His_kinase_dom"/>
</dbReference>
<evidence type="ECO:0000256" key="5">
    <source>
        <dbReference type="ARBA" id="ARBA00022553"/>
    </source>
</evidence>
<dbReference type="InterPro" id="IPR050351">
    <property type="entry name" value="BphY/WalK/GraS-like"/>
</dbReference>
<dbReference type="Pfam" id="PF00512">
    <property type="entry name" value="HisKA"/>
    <property type="match status" value="1"/>
</dbReference>
<dbReference type="InterPro" id="IPR036097">
    <property type="entry name" value="HisK_dim/P_sf"/>
</dbReference>
<accession>A0A084SI19</accession>
<dbReference type="GO" id="GO:0005524">
    <property type="term" value="F:ATP binding"/>
    <property type="evidence" value="ECO:0007669"/>
    <property type="project" value="UniProtKB-KW"/>
</dbReference>
<feature type="transmembrane region" description="Helical" evidence="12">
    <location>
        <begin position="5"/>
        <end position="24"/>
    </location>
</feature>
<gene>
    <name evidence="14" type="ORF">Q664_43380</name>
</gene>
<evidence type="ECO:0000256" key="12">
    <source>
        <dbReference type="SAM" id="Phobius"/>
    </source>
</evidence>
<feature type="domain" description="Histidine kinase" evidence="13">
    <location>
        <begin position="230"/>
        <end position="447"/>
    </location>
</feature>
<protein>
    <recommendedName>
        <fullName evidence="3">histidine kinase</fullName>
        <ecNumber evidence="3">2.7.13.3</ecNumber>
    </recommendedName>
</protein>
<dbReference type="Gene3D" id="3.30.565.10">
    <property type="entry name" value="Histidine kinase-like ATPase, C-terminal domain"/>
    <property type="match status" value="1"/>
</dbReference>
<dbReference type="CDD" id="cd00075">
    <property type="entry name" value="HATPase"/>
    <property type="match status" value="1"/>
</dbReference>
<dbReference type="Pfam" id="PF02518">
    <property type="entry name" value="HATPase_c"/>
    <property type="match status" value="1"/>
</dbReference>
<evidence type="ECO:0000313" key="15">
    <source>
        <dbReference type="Proteomes" id="UP000028547"/>
    </source>
</evidence>
<reference evidence="14 15" key="1">
    <citation type="submission" date="2014-07" db="EMBL/GenBank/DDBJ databases">
        <title>Draft Genome Sequence of Gephyronic Acid Producer, Cystobacter violaceus Strain Cb vi76.</title>
        <authorList>
            <person name="Stevens D.C."/>
            <person name="Young J."/>
            <person name="Carmichael R."/>
            <person name="Tan J."/>
            <person name="Taylor R.E."/>
        </authorList>
    </citation>
    <scope>NUCLEOTIDE SEQUENCE [LARGE SCALE GENOMIC DNA]</scope>
    <source>
        <strain evidence="14 15">Cb vi76</strain>
    </source>
</reference>
<dbReference type="InterPro" id="IPR003594">
    <property type="entry name" value="HATPase_dom"/>
</dbReference>
<dbReference type="SUPFAM" id="SSF47384">
    <property type="entry name" value="Homodimeric domain of signal transducing histidine kinase"/>
    <property type="match status" value="1"/>
</dbReference>
<proteinExistence type="predicted"/>
<keyword evidence="5" id="KW-0597">Phosphoprotein</keyword>
<name>A0A084SI19_9BACT</name>
<dbReference type="SUPFAM" id="SSF55874">
    <property type="entry name" value="ATPase domain of HSP90 chaperone/DNA topoisomerase II/histidine kinase"/>
    <property type="match status" value="1"/>
</dbReference>
<keyword evidence="9" id="KW-0067">ATP-binding</keyword>
<dbReference type="SMART" id="SM00388">
    <property type="entry name" value="HisKA"/>
    <property type="match status" value="1"/>
</dbReference>
<dbReference type="Gene3D" id="3.30.450.20">
    <property type="entry name" value="PAS domain"/>
    <property type="match status" value="1"/>
</dbReference>
<sequence length="454" mass="49414">MPLRLFLLPLLAPAIAALVLFLLLGWRLDALFVSLATLAGSLLTLWAARDALKRQLLSLARQVRTRAEGAPSTGSREDERDRLEEVANLQGAIDSLHQQLSARNAGLNQESRTLTAVLDGMAEGIWVTDAEGTVVRHNDALRDMLQTTGDIIGQRPLALLRNDALNEAVIRACREGASTRLELPLEGLFSRTLAIRVTPLGKDLPGSAAVFHDVTELRRLEKVRKDFVANVSHELRTPITAIRGYAETLQGGALQDAVMAPKMVDIIHRQSERLSELVEDLLELSRLESREVKLQVTDVPLAVSTSRAAEVVRHKAQGKKITVELNVPPGLIGRGDERGLEQVLLNLLDNAVKYTPEGGRVVVTGALEEGRCVVHVRDTGVGIEPRHLARIFERFYRVDKGRSRDMGGTGLGLSIVKHLMSAMGGEVRVESQPNEGSTFTIFLPAAVPSATATG</sequence>
<dbReference type="PROSITE" id="PS50109">
    <property type="entry name" value="HIS_KIN"/>
    <property type="match status" value="1"/>
</dbReference>
<dbReference type="InterPro" id="IPR004358">
    <property type="entry name" value="Sig_transdc_His_kin-like_C"/>
</dbReference>
<dbReference type="EC" id="2.7.13.3" evidence="3"/>
<dbReference type="Proteomes" id="UP000028547">
    <property type="component" value="Unassembled WGS sequence"/>
</dbReference>
<keyword evidence="6" id="KW-0808">Transferase</keyword>
<dbReference type="Pfam" id="PF13188">
    <property type="entry name" value="PAS_8"/>
    <property type="match status" value="1"/>
</dbReference>
<evidence type="ECO:0000256" key="7">
    <source>
        <dbReference type="ARBA" id="ARBA00022741"/>
    </source>
</evidence>
<dbReference type="EMBL" id="JPMI01000303">
    <property type="protein sequence ID" value="KFA88104.1"/>
    <property type="molecule type" value="Genomic_DNA"/>
</dbReference>
<feature type="transmembrane region" description="Helical" evidence="12">
    <location>
        <begin position="30"/>
        <end position="48"/>
    </location>
</feature>
<comment type="catalytic activity">
    <reaction evidence="1">
        <text>ATP + protein L-histidine = ADP + protein N-phospho-L-histidine.</text>
        <dbReference type="EC" id="2.7.13.3"/>
    </reaction>
</comment>
<evidence type="ECO:0000256" key="4">
    <source>
        <dbReference type="ARBA" id="ARBA00022475"/>
    </source>
</evidence>
<dbReference type="InterPro" id="IPR000014">
    <property type="entry name" value="PAS"/>
</dbReference>
<keyword evidence="10" id="KW-0902">Two-component regulatory system</keyword>
<evidence type="ECO:0000256" key="10">
    <source>
        <dbReference type="ARBA" id="ARBA00023012"/>
    </source>
</evidence>
<dbReference type="PANTHER" id="PTHR45453">
    <property type="entry name" value="PHOSPHATE REGULON SENSOR PROTEIN PHOR"/>
    <property type="match status" value="1"/>
</dbReference>
<keyword evidence="12" id="KW-1133">Transmembrane helix</keyword>
<dbReference type="CDD" id="cd00082">
    <property type="entry name" value="HisKA"/>
    <property type="match status" value="1"/>
</dbReference>